<feature type="non-terminal residue" evidence="1">
    <location>
        <position position="1"/>
    </location>
</feature>
<gene>
    <name evidence="1" type="ORF">HYZ11_08145</name>
</gene>
<accession>A0A932MNG5</accession>
<sequence length="384" mass="41242">INARLNSCQRVQPADRRDDCVRSALGLPQPPPPVAGHPSCNLLPPQERGLCVQRLNERRAACDRQPNPQARQACFSAFSQINARLNSCQRVQPADRRDDCVRSALGIPPQPAGGINVAAICGLLPPPERGLCGQRFNDQQANCNRQPNPQARQACLNSFNARLGNCPRVAPAQRDDCVRAGLGLPRPAAINVAATCGLLPPPERGLCSQRINERQGACNRQPNPQAREACIRSLATRLESCPRVAPAQRDDCVRSALGLPQPAGGINVAATCGLLPPPERGLCGQRINERQGACNRQPNPQAREACVRSLASRLESCPRVAPAQRDDCVRSALGLGSPVTGQLNSLRGQLNNIRAQAQRLCGQMPPQERAACVRSLYPPAPPSN</sequence>
<comment type="caution">
    <text evidence="1">The sequence shown here is derived from an EMBL/GenBank/DDBJ whole genome shotgun (WGS) entry which is preliminary data.</text>
</comment>
<dbReference type="Proteomes" id="UP000782312">
    <property type="component" value="Unassembled WGS sequence"/>
</dbReference>
<reference evidence="1" key="1">
    <citation type="submission" date="2020-07" db="EMBL/GenBank/DDBJ databases">
        <title>Huge and variable diversity of episymbiotic CPR bacteria and DPANN archaea in groundwater ecosystems.</title>
        <authorList>
            <person name="He C.Y."/>
            <person name="Keren R."/>
            <person name="Whittaker M."/>
            <person name="Farag I.F."/>
            <person name="Doudna J."/>
            <person name="Cate J.H.D."/>
            <person name="Banfield J.F."/>
        </authorList>
    </citation>
    <scope>NUCLEOTIDE SEQUENCE</scope>
    <source>
        <strain evidence="1">NC_groundwater_763_Ag_S-0.2um_68_21</strain>
    </source>
</reference>
<evidence type="ECO:0000313" key="1">
    <source>
        <dbReference type="EMBL" id="MBI3127557.1"/>
    </source>
</evidence>
<evidence type="ECO:0000313" key="2">
    <source>
        <dbReference type="Proteomes" id="UP000782312"/>
    </source>
</evidence>
<protein>
    <submittedName>
        <fullName evidence="1">Uncharacterized protein</fullName>
    </submittedName>
</protein>
<name>A0A932MNG5_UNCTE</name>
<dbReference type="AlphaFoldDB" id="A0A932MNG5"/>
<dbReference type="EMBL" id="JACPUR010000018">
    <property type="protein sequence ID" value="MBI3127557.1"/>
    <property type="molecule type" value="Genomic_DNA"/>
</dbReference>
<proteinExistence type="predicted"/>
<organism evidence="1 2">
    <name type="scientific">Tectimicrobiota bacterium</name>
    <dbReference type="NCBI Taxonomy" id="2528274"/>
    <lineage>
        <taxon>Bacteria</taxon>
        <taxon>Pseudomonadati</taxon>
        <taxon>Nitrospinota/Tectimicrobiota group</taxon>
        <taxon>Candidatus Tectimicrobiota</taxon>
    </lineage>
</organism>